<dbReference type="Proteomes" id="UP000011713">
    <property type="component" value="Unassembled WGS sequence"/>
</dbReference>
<proteinExistence type="predicted"/>
<protein>
    <submittedName>
        <fullName evidence="1">Uncharacterized protein</fullName>
    </submittedName>
</protein>
<reference evidence="2" key="1">
    <citation type="journal article" date="2010" name="Science">
        <title>Signatures of adaptation to obligate biotrophy in the Hyaloperonospora arabidopsidis genome.</title>
        <authorList>
            <person name="Baxter L."/>
            <person name="Tripathy S."/>
            <person name="Ishaque N."/>
            <person name="Boot N."/>
            <person name="Cabral A."/>
            <person name="Kemen E."/>
            <person name="Thines M."/>
            <person name="Ah-Fong A."/>
            <person name="Anderson R."/>
            <person name="Badejoko W."/>
            <person name="Bittner-Eddy P."/>
            <person name="Boore J.L."/>
            <person name="Chibucos M.C."/>
            <person name="Coates M."/>
            <person name="Dehal P."/>
            <person name="Delehaunty K."/>
            <person name="Dong S."/>
            <person name="Downton P."/>
            <person name="Dumas B."/>
            <person name="Fabro G."/>
            <person name="Fronick C."/>
            <person name="Fuerstenberg S.I."/>
            <person name="Fulton L."/>
            <person name="Gaulin E."/>
            <person name="Govers F."/>
            <person name="Hughes L."/>
            <person name="Humphray S."/>
            <person name="Jiang R.H."/>
            <person name="Judelson H."/>
            <person name="Kamoun S."/>
            <person name="Kyung K."/>
            <person name="Meijer H."/>
            <person name="Minx P."/>
            <person name="Morris P."/>
            <person name="Nelson J."/>
            <person name="Phuntumart V."/>
            <person name="Qutob D."/>
            <person name="Rehmany A."/>
            <person name="Rougon-Cardoso A."/>
            <person name="Ryden P."/>
            <person name="Torto-Alalibo T."/>
            <person name="Studholme D."/>
            <person name="Wang Y."/>
            <person name="Win J."/>
            <person name="Wood J."/>
            <person name="Clifton S.W."/>
            <person name="Rogers J."/>
            <person name="Van den Ackerveken G."/>
            <person name="Jones J.D."/>
            <person name="McDowell J.M."/>
            <person name="Beynon J."/>
            <person name="Tyler B.M."/>
        </authorList>
    </citation>
    <scope>NUCLEOTIDE SEQUENCE [LARGE SCALE GENOMIC DNA]</scope>
    <source>
        <strain evidence="2">Emoy2</strain>
    </source>
</reference>
<evidence type="ECO:0000313" key="2">
    <source>
        <dbReference type="Proteomes" id="UP000011713"/>
    </source>
</evidence>
<dbReference type="InParanoid" id="M4BUL6"/>
<sequence>MRRRQHFGCWSRKCATVTGHDAREHKEEEVLDHLISRQMPAGSAEEKKLELVCA</sequence>
<accession>M4BUL6</accession>
<dbReference type="AlphaFoldDB" id="M4BUL6"/>
<name>M4BUL6_HYAAE</name>
<dbReference type="EnsemblProtists" id="HpaT810204">
    <property type="protein sequence ID" value="HpaP810204"/>
    <property type="gene ID" value="HpaG810204"/>
</dbReference>
<dbReference type="HOGENOM" id="CLU_3054423_0_0_1"/>
<dbReference type="VEuPathDB" id="FungiDB:HpaG810204"/>
<dbReference type="EMBL" id="JH597944">
    <property type="status" value="NOT_ANNOTATED_CDS"/>
    <property type="molecule type" value="Genomic_DNA"/>
</dbReference>
<keyword evidence="2" id="KW-1185">Reference proteome</keyword>
<reference evidence="1" key="2">
    <citation type="submission" date="2015-06" db="UniProtKB">
        <authorList>
            <consortium name="EnsemblProtists"/>
        </authorList>
    </citation>
    <scope>IDENTIFICATION</scope>
    <source>
        <strain evidence="1">Emoy2</strain>
    </source>
</reference>
<organism evidence="1 2">
    <name type="scientific">Hyaloperonospora arabidopsidis (strain Emoy2)</name>
    <name type="common">Downy mildew agent</name>
    <name type="synonym">Peronospora arabidopsidis</name>
    <dbReference type="NCBI Taxonomy" id="559515"/>
    <lineage>
        <taxon>Eukaryota</taxon>
        <taxon>Sar</taxon>
        <taxon>Stramenopiles</taxon>
        <taxon>Oomycota</taxon>
        <taxon>Peronosporomycetes</taxon>
        <taxon>Peronosporales</taxon>
        <taxon>Peronosporaceae</taxon>
        <taxon>Hyaloperonospora</taxon>
    </lineage>
</organism>
<evidence type="ECO:0000313" key="1">
    <source>
        <dbReference type="EnsemblProtists" id="HpaP810204"/>
    </source>
</evidence>